<reference evidence="2" key="1">
    <citation type="journal article" date="2022" name="Mol. Ecol. Resour.">
        <title>The genomes of chicory, endive, great burdock and yacon provide insights into Asteraceae palaeo-polyploidization history and plant inulin production.</title>
        <authorList>
            <person name="Fan W."/>
            <person name="Wang S."/>
            <person name="Wang H."/>
            <person name="Wang A."/>
            <person name="Jiang F."/>
            <person name="Liu H."/>
            <person name="Zhao H."/>
            <person name="Xu D."/>
            <person name="Zhang Y."/>
        </authorList>
    </citation>
    <scope>NUCLEOTIDE SEQUENCE [LARGE SCALE GENOMIC DNA]</scope>
    <source>
        <strain evidence="2">cv. Niubang</strain>
    </source>
</reference>
<evidence type="ECO:0000313" key="1">
    <source>
        <dbReference type="EMBL" id="KAI3685413.1"/>
    </source>
</evidence>
<protein>
    <submittedName>
        <fullName evidence="1">Uncharacterized protein</fullName>
    </submittedName>
</protein>
<reference evidence="1 2" key="2">
    <citation type="journal article" date="2022" name="Mol. Ecol. Resour.">
        <title>The genomes of chicory, endive, great burdock and yacon provide insights into Asteraceae paleo-polyploidization history and plant inulin production.</title>
        <authorList>
            <person name="Fan W."/>
            <person name="Wang S."/>
            <person name="Wang H."/>
            <person name="Wang A."/>
            <person name="Jiang F."/>
            <person name="Liu H."/>
            <person name="Zhao H."/>
            <person name="Xu D."/>
            <person name="Zhang Y."/>
        </authorList>
    </citation>
    <scope>NUCLEOTIDE SEQUENCE [LARGE SCALE GENOMIC DNA]</scope>
    <source>
        <strain evidence="2">cv. Niubang</strain>
    </source>
</reference>
<dbReference type="Proteomes" id="UP001055879">
    <property type="component" value="Linkage Group LG12"/>
</dbReference>
<keyword evidence="2" id="KW-1185">Reference proteome</keyword>
<dbReference type="EMBL" id="CM042058">
    <property type="protein sequence ID" value="KAI3685413.1"/>
    <property type="molecule type" value="Genomic_DNA"/>
</dbReference>
<name>A0ACB8YJU1_ARCLA</name>
<evidence type="ECO:0000313" key="2">
    <source>
        <dbReference type="Proteomes" id="UP001055879"/>
    </source>
</evidence>
<gene>
    <name evidence="1" type="ORF">L6452_34655</name>
</gene>
<proteinExistence type="predicted"/>
<organism evidence="1 2">
    <name type="scientific">Arctium lappa</name>
    <name type="common">Greater burdock</name>
    <name type="synonym">Lappa major</name>
    <dbReference type="NCBI Taxonomy" id="4217"/>
    <lineage>
        <taxon>Eukaryota</taxon>
        <taxon>Viridiplantae</taxon>
        <taxon>Streptophyta</taxon>
        <taxon>Embryophyta</taxon>
        <taxon>Tracheophyta</taxon>
        <taxon>Spermatophyta</taxon>
        <taxon>Magnoliopsida</taxon>
        <taxon>eudicotyledons</taxon>
        <taxon>Gunneridae</taxon>
        <taxon>Pentapetalae</taxon>
        <taxon>asterids</taxon>
        <taxon>campanulids</taxon>
        <taxon>Asterales</taxon>
        <taxon>Asteraceae</taxon>
        <taxon>Carduoideae</taxon>
        <taxon>Cardueae</taxon>
        <taxon>Arctiinae</taxon>
        <taxon>Arctium</taxon>
    </lineage>
</organism>
<comment type="caution">
    <text evidence="1">The sequence shown here is derived from an EMBL/GenBank/DDBJ whole genome shotgun (WGS) entry which is preliminary data.</text>
</comment>
<sequence length="232" mass="25619">MMKEAMNTMVKLAGILTCRKKSSNVSAISSLKSMCSSRFLLIVNLPFLLQLDMVTPMCSQLTYEGLMDEQQQQRLHHLFVRCSRSELGSSSRLKDLASSRLDFFVVGFFRLVVVLVNDLSCGATSFDACWFLSLISTNCFTNGVEMKPKGLLPGLHPKGILFQLGANGVLISTRRGDHKSSFLPHSLQDSYLRSLICAKNNLGVLRVAFFPHSSQTSESPGFGVSPQVCFLP</sequence>
<accession>A0ACB8YJU1</accession>